<feature type="non-terminal residue" evidence="2">
    <location>
        <position position="337"/>
    </location>
</feature>
<evidence type="ECO:0000259" key="1">
    <source>
        <dbReference type="Pfam" id="PF12697"/>
    </source>
</evidence>
<protein>
    <recommendedName>
        <fullName evidence="1">AB hydrolase-1 domain-containing protein</fullName>
    </recommendedName>
</protein>
<keyword evidence="3" id="KW-1185">Reference proteome</keyword>
<dbReference type="Gene3D" id="3.40.50.1820">
    <property type="entry name" value="alpha/beta hydrolase"/>
    <property type="match status" value="1"/>
</dbReference>
<dbReference type="AlphaFoldDB" id="D8Q1G0"/>
<accession>D8Q1G0</accession>
<dbReference type="KEGG" id="scm:SCHCO_02619331"/>
<dbReference type="SUPFAM" id="SSF53474">
    <property type="entry name" value="alpha/beta-Hydrolases"/>
    <property type="match status" value="1"/>
</dbReference>
<dbReference type="EMBL" id="GL377305">
    <property type="protein sequence ID" value="EFI97932.1"/>
    <property type="molecule type" value="Genomic_DNA"/>
</dbReference>
<dbReference type="HOGENOM" id="CLU_045014_0_0_1"/>
<reference evidence="2 3" key="1">
    <citation type="journal article" date="2010" name="Nat. Biotechnol.">
        <title>Genome sequence of the model mushroom Schizophyllum commune.</title>
        <authorList>
            <person name="Ohm R.A."/>
            <person name="de Jong J.F."/>
            <person name="Lugones L.G."/>
            <person name="Aerts A."/>
            <person name="Kothe E."/>
            <person name="Stajich J.E."/>
            <person name="de Vries R.P."/>
            <person name="Record E."/>
            <person name="Levasseur A."/>
            <person name="Baker S.E."/>
            <person name="Bartholomew K.A."/>
            <person name="Coutinho P.M."/>
            <person name="Erdmann S."/>
            <person name="Fowler T.J."/>
            <person name="Gathman A.C."/>
            <person name="Lombard V."/>
            <person name="Henrissat B."/>
            <person name="Knabe N."/>
            <person name="Kuees U."/>
            <person name="Lilly W.W."/>
            <person name="Lindquist E."/>
            <person name="Lucas S."/>
            <person name="Magnuson J.K."/>
            <person name="Piumi F."/>
            <person name="Raudaskoski M."/>
            <person name="Salamov A."/>
            <person name="Schmutz J."/>
            <person name="Schwarze F.W.M.R."/>
            <person name="vanKuyk P.A."/>
            <person name="Horton J.S."/>
            <person name="Grigoriev I.V."/>
            <person name="Woesten H.A.B."/>
        </authorList>
    </citation>
    <scope>NUCLEOTIDE SEQUENCE [LARGE SCALE GENOMIC DNA]</scope>
    <source>
        <strain evidence="3">H4-8 / FGSC 9210</strain>
    </source>
</reference>
<proteinExistence type="predicted"/>
<feature type="domain" description="AB hydrolase-1" evidence="1">
    <location>
        <begin position="31"/>
        <end position="328"/>
    </location>
</feature>
<dbReference type="OrthoDB" id="3251587at2759"/>
<gene>
    <name evidence="2" type="ORF">SCHCODRAFT_108239</name>
</gene>
<evidence type="ECO:0000313" key="2">
    <source>
        <dbReference type="EMBL" id="EFI97932.1"/>
    </source>
</evidence>
<dbReference type="RefSeq" id="XP_003032835.1">
    <property type="nucleotide sequence ID" value="XM_003032789.1"/>
</dbReference>
<dbReference type="InterPro" id="IPR000073">
    <property type="entry name" value="AB_hydrolase_1"/>
</dbReference>
<dbReference type="OMA" id="KTCALCI"/>
<dbReference type="VEuPathDB" id="FungiDB:SCHCODRAFT_02619331"/>
<sequence>MITERTITTQCGTKFRAIDNGAPAKSDYLTLVFLHGWGMPSAAGIAHRIAEAAHEKGVRFVGINRRGYAGSTPYSQEEERVFAEGSADERNILYRHEGRHYAYLLDALIKDHTIGKGGAALIAWSAGNAYLSTTIDAINDVPGEVRERLSSAVNAFIYYDPPPEALAIPRPQLYSPATDESIPPADRWPTHLAWFASYFNHDLASRDEKGLGTRPDPSRTPTDKVERFYEDLCEMSGAIPGDANIIGPDFAPFVRAARDSAFFSEKTWKAWGEPKISYVWAGATVWMMVYGAWAMEDLVKKNKPPTEIPFKVIEQGNHYSLFDHPRETLECFLSCAE</sequence>
<dbReference type="GeneID" id="9595935"/>
<dbReference type="Proteomes" id="UP000007431">
    <property type="component" value="Unassembled WGS sequence"/>
</dbReference>
<organism evidence="3">
    <name type="scientific">Schizophyllum commune (strain H4-8 / FGSC 9210)</name>
    <name type="common">Split gill fungus</name>
    <dbReference type="NCBI Taxonomy" id="578458"/>
    <lineage>
        <taxon>Eukaryota</taxon>
        <taxon>Fungi</taxon>
        <taxon>Dikarya</taxon>
        <taxon>Basidiomycota</taxon>
        <taxon>Agaricomycotina</taxon>
        <taxon>Agaricomycetes</taxon>
        <taxon>Agaricomycetidae</taxon>
        <taxon>Agaricales</taxon>
        <taxon>Schizophyllaceae</taxon>
        <taxon>Schizophyllum</taxon>
    </lineage>
</organism>
<dbReference type="InterPro" id="IPR029058">
    <property type="entry name" value="AB_hydrolase_fold"/>
</dbReference>
<dbReference type="Pfam" id="PF12697">
    <property type="entry name" value="Abhydrolase_6"/>
    <property type="match status" value="1"/>
</dbReference>
<dbReference type="InParanoid" id="D8Q1G0"/>
<evidence type="ECO:0000313" key="3">
    <source>
        <dbReference type="Proteomes" id="UP000007431"/>
    </source>
</evidence>
<name>D8Q1G0_SCHCM</name>